<gene>
    <name evidence="1" type="ORF">AaeL_AAEL008926</name>
</gene>
<organism evidence="1 2">
    <name type="scientific">Aedes aegypti</name>
    <name type="common">Yellowfever mosquito</name>
    <name type="synonym">Culex aegypti</name>
    <dbReference type="NCBI Taxonomy" id="7159"/>
    <lineage>
        <taxon>Eukaryota</taxon>
        <taxon>Metazoa</taxon>
        <taxon>Ecdysozoa</taxon>
        <taxon>Arthropoda</taxon>
        <taxon>Hexapoda</taxon>
        <taxon>Insecta</taxon>
        <taxon>Pterygota</taxon>
        <taxon>Neoptera</taxon>
        <taxon>Endopterygota</taxon>
        <taxon>Diptera</taxon>
        <taxon>Nematocera</taxon>
        <taxon>Culicoidea</taxon>
        <taxon>Culicidae</taxon>
        <taxon>Culicinae</taxon>
        <taxon>Aedini</taxon>
        <taxon>Aedes</taxon>
        <taxon>Stegomyia</taxon>
    </lineage>
</organism>
<dbReference type="PaxDb" id="7159-AAEL008926-PA"/>
<dbReference type="Proteomes" id="UP000682892">
    <property type="component" value="Chromosome 3"/>
</dbReference>
<evidence type="ECO:0000313" key="1">
    <source>
        <dbReference type="EMBL" id="EAT39260.1"/>
    </source>
</evidence>
<dbReference type="HOGENOM" id="CLU_009579_24_4_1"/>
<evidence type="ECO:0000313" key="2">
    <source>
        <dbReference type="Proteomes" id="UP000682892"/>
    </source>
</evidence>
<feature type="non-terminal residue" evidence="1">
    <location>
        <position position="1"/>
    </location>
</feature>
<protein>
    <submittedName>
        <fullName evidence="1">AAEL008926-PA</fullName>
    </submittedName>
</protein>
<reference evidence="1" key="2">
    <citation type="journal article" date="2007" name="Science">
        <title>Genome sequence of Aedes aegypti, a major arbovirus vector.</title>
        <authorList>
            <person name="Nene V."/>
            <person name="Wortman J.R."/>
            <person name="Lawson D."/>
            <person name="Haas B."/>
            <person name="Kodira C."/>
            <person name="Tu Z.J."/>
            <person name="Loftus B."/>
            <person name="Xi Z."/>
            <person name="Megy K."/>
            <person name="Grabherr M."/>
            <person name="Ren Q."/>
            <person name="Zdobnov E.M."/>
            <person name="Lobo N.F."/>
            <person name="Campbell K.S."/>
            <person name="Brown S.E."/>
            <person name="Bonaldo M.F."/>
            <person name="Zhu J."/>
            <person name="Sinkins S.P."/>
            <person name="Hogenkamp D.G."/>
            <person name="Amedeo P."/>
            <person name="Arensburger P."/>
            <person name="Atkinson P.W."/>
            <person name="Bidwell S."/>
            <person name="Biedler J."/>
            <person name="Birney E."/>
            <person name="Bruggner R.V."/>
            <person name="Costas J."/>
            <person name="Coy M.R."/>
            <person name="Crabtree J."/>
            <person name="Crawford M."/>
            <person name="Debruyn B."/>
            <person name="Decaprio D."/>
            <person name="Eiglmeier K."/>
            <person name="Eisenstadt E."/>
            <person name="El-Dorry H."/>
            <person name="Gelbart W.M."/>
            <person name="Gomes S.L."/>
            <person name="Hammond M."/>
            <person name="Hannick L.I."/>
            <person name="Hogan J.R."/>
            <person name="Holmes M.H."/>
            <person name="Jaffe D."/>
            <person name="Johnston J.S."/>
            <person name="Kennedy R.C."/>
            <person name="Koo H."/>
            <person name="Kravitz S."/>
            <person name="Kriventseva E.V."/>
            <person name="Kulp D."/>
            <person name="Labutti K."/>
            <person name="Lee E."/>
            <person name="Li S."/>
            <person name="Lovin D.D."/>
            <person name="Mao C."/>
            <person name="Mauceli E."/>
            <person name="Menck C.F."/>
            <person name="Miller J.R."/>
            <person name="Montgomery P."/>
            <person name="Mori A."/>
            <person name="Nascimento A.L."/>
            <person name="Naveira H.F."/>
            <person name="Nusbaum C."/>
            <person name="O'leary S."/>
            <person name="Orvis J."/>
            <person name="Pertea M."/>
            <person name="Quesneville H."/>
            <person name="Reidenbach K.R."/>
            <person name="Rogers Y.H."/>
            <person name="Roth C.W."/>
            <person name="Schneider J.R."/>
            <person name="Schatz M."/>
            <person name="Shumway M."/>
            <person name="Stanke M."/>
            <person name="Stinson E.O."/>
            <person name="Tubio J.M."/>
            <person name="Vanzee J.P."/>
            <person name="Verjovski-Almeida S."/>
            <person name="Werner D."/>
            <person name="White O."/>
            <person name="Wyder S."/>
            <person name="Zeng Q."/>
            <person name="Zhao Q."/>
            <person name="Zhao Y."/>
            <person name="Hill C.A."/>
            <person name="Raikhel A.S."/>
            <person name="Soares M.B."/>
            <person name="Knudson D.L."/>
            <person name="Lee N.H."/>
            <person name="Galagan J."/>
            <person name="Salzberg S.L."/>
            <person name="Paulsen I.T."/>
            <person name="Dimopoulos G."/>
            <person name="Collins F.H."/>
            <person name="Birren B."/>
            <person name="Fraser-Liggett C.M."/>
            <person name="Severson D.W."/>
        </authorList>
    </citation>
    <scope>NUCLEOTIDE SEQUENCE [LARGE SCALE GENOMIC DNA]</scope>
    <source>
        <strain evidence="1">Liverpool</strain>
    </source>
</reference>
<proteinExistence type="predicted"/>
<dbReference type="AlphaFoldDB" id="Q16XB4"/>
<accession>Q16XB4</accession>
<dbReference type="EMBL" id="CH477543">
    <property type="protein sequence ID" value="EAT39260.1"/>
    <property type="molecule type" value="Genomic_DNA"/>
</dbReference>
<name>Q16XB4_AEDAE</name>
<sequence length="64" mass="7409">AKVIRRENYTVQCRRISQKENSGTKDNIILWRLRVHVYVCACVRESASGKTRRASARKHVPVRG</sequence>
<reference evidence="1" key="1">
    <citation type="submission" date="2005-10" db="EMBL/GenBank/DDBJ databases">
        <authorList>
            <person name="Loftus B.J."/>
            <person name="Nene V.M."/>
            <person name="Hannick L.I."/>
            <person name="Bidwell S."/>
            <person name="Haas B."/>
            <person name="Amedeo P."/>
            <person name="Orvis J."/>
            <person name="Wortman J.R."/>
            <person name="White O.R."/>
            <person name="Salzberg S."/>
            <person name="Shumway M."/>
            <person name="Koo H."/>
            <person name="Zhao Y."/>
            <person name="Holmes M."/>
            <person name="Miller J."/>
            <person name="Schatz M."/>
            <person name="Pop M."/>
            <person name="Pai G."/>
            <person name="Utterback T."/>
            <person name="Rogers Y.-H."/>
            <person name="Kravitz S."/>
            <person name="Fraser C.M."/>
        </authorList>
    </citation>
    <scope>NUCLEOTIDE SEQUENCE</scope>
    <source>
        <strain evidence="1">Liverpool</strain>
    </source>
</reference>
<reference evidence="1" key="3">
    <citation type="submission" date="2012-09" db="EMBL/GenBank/DDBJ databases">
        <authorList>
            <consortium name="VectorBase"/>
        </authorList>
    </citation>
    <scope>NUCLEOTIDE SEQUENCE</scope>
    <source>
        <strain evidence="1">Liverpool</strain>
    </source>
</reference>